<dbReference type="AlphaFoldDB" id="A0A1I6VQQ8"/>
<protein>
    <submittedName>
        <fullName evidence="1">Uncharacterized protein</fullName>
    </submittedName>
</protein>
<sequence>MKKSLFLLILSIILSCTAEKKTRNNLIDYIPNNVSAVLMTSDLQLFINDTKNNDFINAISGDLLPQDLEEKLGSLKHIHPKTQAFVGVSEIGTKNFEYTIITREHENIIKLDSTKNDSIKTISYEGTNISSTSIDEQPIYYATLNNNVFIGSSSQLIIENAIRNEGTQTLDTEFLKLYEISQGNSQAHIFINHTKGSHLISHLFRKDIFNDIKHFGDWTSFDATLNQSEVVFNGITVSSDSLSNTLNAIKNTKPISSSMPKIIPIENDYFSASTFSDYKQFNSNATPTYKSKRTDSLFNSVTEVATIGINNSKIVILNSVDSNDLFQNLQKYIDEKTTFREKNIYSLTSTSLINDYFHPLVKGFEATYAAEIDNFIAFGGSIKILENLISNYQNNAVIENDPAFKDLKSNLADASSLLWVGNLNKLNDSELIYSEDFKKQISKAQIKGYKYCALQFIAETDYAHFNAILKKKSTKAAVNMISQVYSTKLNAPVLTNPQFVINHRSKQKEVIVQDEQNNLYLISADGNVLWKKELDGKIQGSVDQVDLYRNGRLQLAFVTTHSFYIIDRNGNDVSPFPLHFNNPVTQPLVIFDYDGNKKYRFPIVQGNIITMYNREGKKVNGFVFNKTTSNISDLPKHFRFGKKDYLVFKEENGTLHILHRTGKPRIKVKEKIDFSSNNIFDYENSFSTTTKGGDLLQITQDGKIRRESLALSDGNLIDATSKTLVTLSENELTIKGKKVELDYGLYTAPKIFYIYDKIYVSVTDTQANKVYLFDSNAKLFPNFPIYGTSAIDLNDINNDRKIEITVKGEDDSILVYRIN</sequence>
<dbReference type="PROSITE" id="PS51257">
    <property type="entry name" value="PROKAR_LIPOPROTEIN"/>
    <property type="match status" value="1"/>
</dbReference>
<evidence type="ECO:0000313" key="1">
    <source>
        <dbReference type="EMBL" id="SFT16055.1"/>
    </source>
</evidence>
<dbReference type="SUPFAM" id="SSF50969">
    <property type="entry name" value="YVTN repeat-like/Quinoprotein amine dehydrogenase"/>
    <property type="match status" value="1"/>
</dbReference>
<name>A0A1I6VQQ8_9FLAO</name>
<organism evidence="1 2">
    <name type="scientific">Zhouia amylolytica</name>
    <dbReference type="NCBI Taxonomy" id="376730"/>
    <lineage>
        <taxon>Bacteria</taxon>
        <taxon>Pseudomonadati</taxon>
        <taxon>Bacteroidota</taxon>
        <taxon>Flavobacteriia</taxon>
        <taxon>Flavobacteriales</taxon>
        <taxon>Flavobacteriaceae</taxon>
        <taxon>Zhouia</taxon>
    </lineage>
</organism>
<dbReference type="OrthoDB" id="1093345at2"/>
<dbReference type="Proteomes" id="UP000183209">
    <property type="component" value="Unassembled WGS sequence"/>
</dbReference>
<dbReference type="InterPro" id="IPR011044">
    <property type="entry name" value="Quino_amine_DH_bsu"/>
</dbReference>
<evidence type="ECO:0000313" key="2">
    <source>
        <dbReference type="Proteomes" id="UP000183209"/>
    </source>
</evidence>
<dbReference type="EMBL" id="FPAG01000012">
    <property type="protein sequence ID" value="SFT16055.1"/>
    <property type="molecule type" value="Genomic_DNA"/>
</dbReference>
<dbReference type="RefSeq" id="WP_074980194.1">
    <property type="nucleotide sequence ID" value="NZ_FPAG01000012.1"/>
</dbReference>
<accession>A0A1I6VQQ8</accession>
<reference evidence="1 2" key="1">
    <citation type="submission" date="2016-10" db="EMBL/GenBank/DDBJ databases">
        <authorList>
            <person name="de Groot N.N."/>
        </authorList>
    </citation>
    <scope>NUCLEOTIDE SEQUENCE [LARGE SCALE GENOMIC DNA]</scope>
    <source>
        <strain evidence="1 2">CGMCC 1.6114</strain>
    </source>
</reference>
<proteinExistence type="predicted"/>
<gene>
    <name evidence="1" type="ORF">SAMN04487906_3285</name>
</gene>